<dbReference type="GO" id="GO:0000492">
    <property type="term" value="P:box C/D snoRNP assembly"/>
    <property type="evidence" value="ECO:0007669"/>
    <property type="project" value="TreeGrafter"/>
</dbReference>
<dbReference type="PANTHER" id="PTHR13309:SF0">
    <property type="entry name" value="FMR1-INTERACTING PROTEIN NUFIP1"/>
    <property type="match status" value="1"/>
</dbReference>
<accession>A0A5K3FYL5</accession>
<feature type="compositionally biased region" description="Basic and acidic residues" evidence="1">
    <location>
        <begin position="361"/>
        <end position="370"/>
    </location>
</feature>
<protein>
    <submittedName>
        <fullName evidence="3">NUFIP1 domain-containing protein</fullName>
    </submittedName>
</protein>
<reference evidence="3" key="1">
    <citation type="submission" date="2019-11" db="UniProtKB">
        <authorList>
            <consortium name="WormBaseParasite"/>
        </authorList>
    </citation>
    <scope>IDENTIFICATION</scope>
</reference>
<dbReference type="WBParaSite" id="MCU_012782-RA">
    <property type="protein sequence ID" value="MCU_012782-RA"/>
    <property type="gene ID" value="MCU_012782"/>
</dbReference>
<feature type="compositionally biased region" description="Basic residues" evidence="1">
    <location>
        <begin position="342"/>
        <end position="360"/>
    </location>
</feature>
<sequence length="427" mass="48069">MELPDFSSLWEASSTLEKLEQSLRLDTSRNSRGARQKNRQRPIDTYYSDGICGVSFGIVNPEFSNPLKTCCDQHFFTEEEYDRHRAEHVPCTEAGCSLVLHPSILKFHIETVHAKEDLYARLRPALEGDKSLTHWIESRRKNYPTFERVQAKIREVGYRIDRGQVLVTRQFGSLNARKPQELRPPVGQGNKQRRRRKSSSPETVASKRPDEAHTPQSPPPSVQHGDLPATTAASDEVALVVEQTPCPRGDSEAAEEKADGLESAAEPPPVGNLVVDYDSDLSWSEQLDEETIQQQSPVEPPKVSLLSRLQSVQPKNTSLGDESVQPKPSNKPNLNEQDRKNRIPKKRRQRRANGKRKHSRQNVDSDKEGGLGDLLGDEAESKSGAGVFASHPVVQMYSKRRACMRNYETINKRPTLLQMVRASLPML</sequence>
<evidence type="ECO:0000259" key="2">
    <source>
        <dbReference type="Pfam" id="PF10453"/>
    </source>
</evidence>
<dbReference type="Pfam" id="PF10453">
    <property type="entry name" value="NUFIP1"/>
    <property type="match status" value="1"/>
</dbReference>
<dbReference type="InterPro" id="IPR019496">
    <property type="entry name" value="NUFIP1_cons_dom"/>
</dbReference>
<dbReference type="AlphaFoldDB" id="A0A5K3FYL5"/>
<feature type="domain" description="FMR1-interacting protein 1 conserved" evidence="2">
    <location>
        <begin position="126"/>
        <end position="163"/>
    </location>
</feature>
<name>A0A5K3FYL5_MESCO</name>
<feature type="region of interest" description="Disordered" evidence="1">
    <location>
        <begin position="246"/>
        <end position="382"/>
    </location>
</feature>
<dbReference type="PANTHER" id="PTHR13309">
    <property type="entry name" value="NUCLEAR FRAGILE X MENTAL RETARDATION PROTEIN INTERACTING PROTEIN 1"/>
    <property type="match status" value="1"/>
</dbReference>
<evidence type="ECO:0000256" key="1">
    <source>
        <dbReference type="SAM" id="MobiDB-lite"/>
    </source>
</evidence>
<proteinExistence type="predicted"/>
<dbReference type="GO" id="GO:0003723">
    <property type="term" value="F:RNA binding"/>
    <property type="evidence" value="ECO:0007669"/>
    <property type="project" value="InterPro"/>
</dbReference>
<feature type="compositionally biased region" description="Polar residues" evidence="1">
    <location>
        <begin position="307"/>
        <end position="335"/>
    </location>
</feature>
<dbReference type="InterPro" id="IPR039136">
    <property type="entry name" value="NUFIP1-like"/>
</dbReference>
<organism evidence="3">
    <name type="scientific">Mesocestoides corti</name>
    <name type="common">Flatworm</name>
    <dbReference type="NCBI Taxonomy" id="53468"/>
    <lineage>
        <taxon>Eukaryota</taxon>
        <taxon>Metazoa</taxon>
        <taxon>Spiralia</taxon>
        <taxon>Lophotrochozoa</taxon>
        <taxon>Platyhelminthes</taxon>
        <taxon>Cestoda</taxon>
        <taxon>Eucestoda</taxon>
        <taxon>Cyclophyllidea</taxon>
        <taxon>Mesocestoididae</taxon>
        <taxon>Mesocestoides</taxon>
    </lineage>
</organism>
<dbReference type="GO" id="GO:0005634">
    <property type="term" value="C:nucleus"/>
    <property type="evidence" value="ECO:0007669"/>
    <property type="project" value="TreeGrafter"/>
</dbReference>
<evidence type="ECO:0000313" key="3">
    <source>
        <dbReference type="WBParaSite" id="MCU_012782-RA"/>
    </source>
</evidence>
<feature type="compositionally biased region" description="Basic and acidic residues" evidence="1">
    <location>
        <begin position="249"/>
        <end position="260"/>
    </location>
</feature>
<feature type="region of interest" description="Disordered" evidence="1">
    <location>
        <begin position="176"/>
        <end position="228"/>
    </location>
</feature>